<protein>
    <submittedName>
        <fullName evidence="3">Glycosyltransferase</fullName>
        <ecNumber evidence="3">2.4.-.-</ecNumber>
    </submittedName>
</protein>
<dbReference type="GO" id="GO:0016757">
    <property type="term" value="F:glycosyltransferase activity"/>
    <property type="evidence" value="ECO:0007669"/>
    <property type="project" value="UniProtKB-KW"/>
</dbReference>
<dbReference type="SMART" id="SM00028">
    <property type="entry name" value="TPR"/>
    <property type="match status" value="3"/>
</dbReference>
<keyword evidence="1" id="KW-0802">TPR repeat</keyword>
<dbReference type="InterPro" id="IPR011990">
    <property type="entry name" value="TPR-like_helical_dom_sf"/>
</dbReference>
<sequence>MLVSVCMIVRNEEVNLGRALESIPAAYEKIIVDTGSTDDTVEIALQYGAKVEHFRWIQDFAAARNYSISLANGTYILILDADEILASDTEQQVEHFIALHPDQAGTVNIENEVGIEIHKHRMVRFFPNHQAYAFHGIVHESLYYRGTPADFKSTNITVHHFGYQEELYVKGEKAKRYFELYRQHLNRHPDDGYMLYQLGKLHYSLGELQNAVEAFGRCLEVNEQNNLYYPAMLVNFGYVLKEMGEYQLAEELLASMMDRYPTYPDLPFLMGLLAMDTGKIQSIAHYFQRALQIGETPKYSSVAGVGSFKAAYNLGVYYEVTGNRSKAIEYYQKSASYKYPPALERLTKVKDLI</sequence>
<dbReference type="SUPFAM" id="SSF53448">
    <property type="entry name" value="Nucleotide-diphospho-sugar transferases"/>
    <property type="match status" value="1"/>
</dbReference>
<evidence type="ECO:0000313" key="3">
    <source>
        <dbReference type="EMBL" id="MEB3102347.1"/>
    </source>
</evidence>
<dbReference type="Pfam" id="PF13181">
    <property type="entry name" value="TPR_8"/>
    <property type="match status" value="2"/>
</dbReference>
<dbReference type="InterPro" id="IPR029044">
    <property type="entry name" value="Nucleotide-diphossugar_trans"/>
</dbReference>
<dbReference type="InterPro" id="IPR001173">
    <property type="entry name" value="Glyco_trans_2-like"/>
</dbReference>
<evidence type="ECO:0000313" key="4">
    <source>
        <dbReference type="Proteomes" id="UP001310386"/>
    </source>
</evidence>
<evidence type="ECO:0000259" key="2">
    <source>
        <dbReference type="Pfam" id="PF00535"/>
    </source>
</evidence>
<proteinExistence type="predicted"/>
<evidence type="ECO:0000256" key="1">
    <source>
        <dbReference type="PROSITE-ProRule" id="PRU00339"/>
    </source>
</evidence>
<keyword evidence="3" id="KW-0328">Glycosyltransferase</keyword>
<dbReference type="CDD" id="cd02511">
    <property type="entry name" value="Beta4Glucosyltransferase"/>
    <property type="match status" value="1"/>
</dbReference>
<dbReference type="PROSITE" id="PS50005">
    <property type="entry name" value="TPR"/>
    <property type="match status" value="1"/>
</dbReference>
<accession>A0ABU5ZKI9</accession>
<dbReference type="EMBL" id="JAYJLD010000016">
    <property type="protein sequence ID" value="MEB3102347.1"/>
    <property type="molecule type" value="Genomic_DNA"/>
</dbReference>
<dbReference type="SUPFAM" id="SSF48452">
    <property type="entry name" value="TPR-like"/>
    <property type="match status" value="1"/>
</dbReference>
<dbReference type="Proteomes" id="UP001310386">
    <property type="component" value="Unassembled WGS sequence"/>
</dbReference>
<gene>
    <name evidence="3" type="ORF">VF724_11815</name>
</gene>
<keyword evidence="4" id="KW-1185">Reference proteome</keyword>
<comment type="caution">
    <text evidence="3">The sequence shown here is derived from an EMBL/GenBank/DDBJ whole genome shotgun (WGS) entry which is preliminary data.</text>
</comment>
<name>A0ABU5ZKI9_9BACL</name>
<keyword evidence="3" id="KW-0808">Transferase</keyword>
<dbReference type="Pfam" id="PF00535">
    <property type="entry name" value="Glycos_transf_2"/>
    <property type="match status" value="1"/>
</dbReference>
<dbReference type="Gene3D" id="3.90.550.10">
    <property type="entry name" value="Spore Coat Polysaccharide Biosynthesis Protein SpsA, Chain A"/>
    <property type="match status" value="1"/>
</dbReference>
<dbReference type="PANTHER" id="PTHR43630:SF2">
    <property type="entry name" value="GLYCOSYLTRANSFERASE"/>
    <property type="match status" value="1"/>
</dbReference>
<feature type="repeat" description="TPR" evidence="1">
    <location>
        <begin position="192"/>
        <end position="225"/>
    </location>
</feature>
<dbReference type="PANTHER" id="PTHR43630">
    <property type="entry name" value="POLY-BETA-1,6-N-ACETYL-D-GLUCOSAMINE SYNTHASE"/>
    <property type="match status" value="1"/>
</dbReference>
<dbReference type="RefSeq" id="WP_371754470.1">
    <property type="nucleotide sequence ID" value="NZ_JAYJLD010000016.1"/>
</dbReference>
<organism evidence="3 4">
    <name type="scientific">Ferviditalea candida</name>
    <dbReference type="NCBI Taxonomy" id="3108399"/>
    <lineage>
        <taxon>Bacteria</taxon>
        <taxon>Bacillati</taxon>
        <taxon>Bacillota</taxon>
        <taxon>Bacilli</taxon>
        <taxon>Bacillales</taxon>
        <taxon>Paenibacillaceae</taxon>
        <taxon>Ferviditalea</taxon>
    </lineage>
</organism>
<dbReference type="EC" id="2.4.-.-" evidence="3"/>
<reference evidence="3" key="1">
    <citation type="submission" date="2023-12" db="EMBL/GenBank/DDBJ databases">
        <title>Fervidustalea candida gen. nov., sp. nov., a novel member of the family Paenibacillaceae isolated from a geothermal area.</title>
        <authorList>
            <person name="Li W.-J."/>
            <person name="Jiao J.-Y."/>
            <person name="Chen Y."/>
        </authorList>
    </citation>
    <scope>NUCLEOTIDE SEQUENCE</scope>
    <source>
        <strain evidence="3">SYSU GA230002</strain>
    </source>
</reference>
<feature type="domain" description="Glycosyltransferase 2-like" evidence="2">
    <location>
        <begin position="4"/>
        <end position="120"/>
    </location>
</feature>
<dbReference type="InterPro" id="IPR019734">
    <property type="entry name" value="TPR_rpt"/>
</dbReference>
<dbReference type="Gene3D" id="1.25.40.10">
    <property type="entry name" value="Tetratricopeptide repeat domain"/>
    <property type="match status" value="1"/>
</dbReference>